<gene>
    <name evidence="6" type="ORF">CAPTEDRAFT_221526</name>
</gene>
<keyword evidence="2" id="KW-0378">Hydrolase</keyword>
<feature type="region of interest" description="Disordered" evidence="5">
    <location>
        <begin position="77"/>
        <end position="101"/>
    </location>
</feature>
<dbReference type="SUPFAM" id="SSF52141">
    <property type="entry name" value="Uracil-DNA glycosylase-like"/>
    <property type="match status" value="1"/>
</dbReference>
<dbReference type="EMBL" id="AMQN01004407">
    <property type="status" value="NOT_ANNOTATED_CDS"/>
    <property type="molecule type" value="Genomic_DNA"/>
</dbReference>
<reference evidence="6 8" key="2">
    <citation type="journal article" date="2013" name="Nature">
        <title>Insights into bilaterian evolution from three spiralian genomes.</title>
        <authorList>
            <person name="Simakov O."/>
            <person name="Marletaz F."/>
            <person name="Cho S.J."/>
            <person name="Edsinger-Gonzales E."/>
            <person name="Havlak P."/>
            <person name="Hellsten U."/>
            <person name="Kuo D.H."/>
            <person name="Larsson T."/>
            <person name="Lv J."/>
            <person name="Arendt D."/>
            <person name="Savage R."/>
            <person name="Osoegawa K."/>
            <person name="de Jong P."/>
            <person name="Grimwood J."/>
            <person name="Chapman J.A."/>
            <person name="Shapiro H."/>
            <person name="Aerts A."/>
            <person name="Otillar R.P."/>
            <person name="Terry A.Y."/>
            <person name="Boore J.L."/>
            <person name="Grigoriev I.V."/>
            <person name="Lindberg D.R."/>
            <person name="Seaver E.C."/>
            <person name="Weisblat D.A."/>
            <person name="Putnam N.H."/>
            <person name="Rokhsar D.S."/>
        </authorList>
    </citation>
    <scope>NUCLEOTIDE SEQUENCE</scope>
    <source>
        <strain evidence="6 8">I ESC-2004</strain>
    </source>
</reference>
<evidence type="ECO:0000256" key="5">
    <source>
        <dbReference type="SAM" id="MobiDB-lite"/>
    </source>
</evidence>
<dbReference type="Gene3D" id="3.40.470.10">
    <property type="entry name" value="Uracil-DNA glycosylase-like domain"/>
    <property type="match status" value="1"/>
</dbReference>
<evidence type="ECO:0000313" key="7">
    <source>
        <dbReference type="EnsemblMetazoa" id="CapteP221526"/>
    </source>
</evidence>
<keyword evidence="4" id="KW-0234">DNA repair</keyword>
<evidence type="ECO:0000256" key="3">
    <source>
        <dbReference type="ARBA" id="ARBA00023125"/>
    </source>
</evidence>
<dbReference type="GO" id="GO:0006284">
    <property type="term" value="P:base-excision repair"/>
    <property type="evidence" value="ECO:0007669"/>
    <property type="project" value="InterPro"/>
</dbReference>
<dbReference type="GO" id="GO:0017065">
    <property type="term" value="F:single-strand selective uracil DNA N-glycosylase activity"/>
    <property type="evidence" value="ECO:0007669"/>
    <property type="project" value="InterPro"/>
</dbReference>
<dbReference type="HOGENOM" id="CLU_2294294_0_0_1"/>
<keyword evidence="1" id="KW-0227">DNA damage</keyword>
<dbReference type="EnsemblMetazoa" id="CapteT221526">
    <property type="protein sequence ID" value="CapteP221526"/>
    <property type="gene ID" value="CapteG221526"/>
</dbReference>
<dbReference type="AlphaFoldDB" id="R7VJK7"/>
<dbReference type="EMBL" id="AMQN01004406">
    <property type="status" value="NOT_ANNOTATED_CDS"/>
    <property type="molecule type" value="Genomic_DNA"/>
</dbReference>
<dbReference type="InterPro" id="IPR036895">
    <property type="entry name" value="Uracil-DNA_glycosylase-like_sf"/>
</dbReference>
<accession>R7VJK7</accession>
<dbReference type="STRING" id="283909.R7VJK7"/>
<reference evidence="8" key="1">
    <citation type="submission" date="2012-12" db="EMBL/GenBank/DDBJ databases">
        <authorList>
            <person name="Hellsten U."/>
            <person name="Grimwood J."/>
            <person name="Chapman J.A."/>
            <person name="Shapiro H."/>
            <person name="Aerts A."/>
            <person name="Otillar R.P."/>
            <person name="Terry A.Y."/>
            <person name="Boore J.L."/>
            <person name="Simakov O."/>
            <person name="Marletaz F."/>
            <person name="Cho S.-J."/>
            <person name="Edsinger-Gonzales E."/>
            <person name="Havlak P."/>
            <person name="Kuo D.-H."/>
            <person name="Larsson T."/>
            <person name="Lv J."/>
            <person name="Arendt D."/>
            <person name="Savage R."/>
            <person name="Osoegawa K."/>
            <person name="de Jong P."/>
            <person name="Lindberg D.R."/>
            <person name="Seaver E.C."/>
            <person name="Weisblat D.A."/>
            <person name="Putnam N.H."/>
            <person name="Grigoriev I.V."/>
            <person name="Rokhsar D.S."/>
        </authorList>
    </citation>
    <scope>NUCLEOTIDE SEQUENCE</scope>
    <source>
        <strain evidence="8">I ESC-2004</strain>
    </source>
</reference>
<protein>
    <submittedName>
        <fullName evidence="6 7">Uncharacterized protein</fullName>
    </submittedName>
</protein>
<evidence type="ECO:0000256" key="4">
    <source>
        <dbReference type="ARBA" id="ARBA00023204"/>
    </source>
</evidence>
<evidence type="ECO:0000256" key="2">
    <source>
        <dbReference type="ARBA" id="ARBA00022801"/>
    </source>
</evidence>
<dbReference type="Proteomes" id="UP000014760">
    <property type="component" value="Unassembled WGS sequence"/>
</dbReference>
<sequence>MCPLLFMSNTGKNLTPPELPKASRDAMFAYCDKALCDIVRLLGVHDVVGVGNFAEGRARTALGKAGMSTRVHRIMHPSPANPAAHKEIHISDTNKTTEPSK</sequence>
<dbReference type="InterPro" id="IPR039134">
    <property type="entry name" value="SMUG1"/>
</dbReference>
<evidence type="ECO:0000313" key="8">
    <source>
        <dbReference type="Proteomes" id="UP000014760"/>
    </source>
</evidence>
<dbReference type="EMBL" id="KB293438">
    <property type="protein sequence ID" value="ELU15990.1"/>
    <property type="molecule type" value="Genomic_DNA"/>
</dbReference>
<dbReference type="PANTHER" id="PTHR13235:SF2">
    <property type="entry name" value="SINGLE-STRAND SELECTIVE MONOFUNCTIONAL URACIL DNA GLYCOSYLASE"/>
    <property type="match status" value="1"/>
</dbReference>
<dbReference type="EMBL" id="AMQN01004408">
    <property type="status" value="NOT_ANNOTATED_CDS"/>
    <property type="molecule type" value="Genomic_DNA"/>
</dbReference>
<keyword evidence="8" id="KW-1185">Reference proteome</keyword>
<name>R7VJK7_CAPTE</name>
<dbReference type="OrthoDB" id="408702at2759"/>
<evidence type="ECO:0000313" key="6">
    <source>
        <dbReference type="EMBL" id="ELU15990.1"/>
    </source>
</evidence>
<evidence type="ECO:0000256" key="1">
    <source>
        <dbReference type="ARBA" id="ARBA00022763"/>
    </source>
</evidence>
<reference evidence="7" key="3">
    <citation type="submission" date="2015-06" db="UniProtKB">
        <authorList>
            <consortium name="EnsemblMetazoa"/>
        </authorList>
    </citation>
    <scope>IDENTIFICATION</scope>
</reference>
<keyword evidence="3" id="KW-0238">DNA-binding</keyword>
<dbReference type="PANTHER" id="PTHR13235">
    <property type="entry name" value="SINGLE-STRAND SELECTIVE MONOFUNCTIONAL URACIL DNA GLYCOSYLASE"/>
    <property type="match status" value="1"/>
</dbReference>
<organism evidence="6">
    <name type="scientific">Capitella teleta</name>
    <name type="common">Polychaete worm</name>
    <dbReference type="NCBI Taxonomy" id="283909"/>
    <lineage>
        <taxon>Eukaryota</taxon>
        <taxon>Metazoa</taxon>
        <taxon>Spiralia</taxon>
        <taxon>Lophotrochozoa</taxon>
        <taxon>Annelida</taxon>
        <taxon>Polychaeta</taxon>
        <taxon>Sedentaria</taxon>
        <taxon>Scolecida</taxon>
        <taxon>Capitellidae</taxon>
        <taxon>Capitella</taxon>
    </lineage>
</organism>
<dbReference type="GO" id="GO:0000703">
    <property type="term" value="F:oxidized pyrimidine nucleobase lesion DNA N-glycosylase activity"/>
    <property type="evidence" value="ECO:0007669"/>
    <property type="project" value="TreeGrafter"/>
</dbReference>
<dbReference type="GO" id="GO:0003677">
    <property type="term" value="F:DNA binding"/>
    <property type="evidence" value="ECO:0007669"/>
    <property type="project" value="UniProtKB-KW"/>
</dbReference>
<proteinExistence type="predicted"/>